<feature type="transmembrane region" description="Helical" evidence="1">
    <location>
        <begin position="162"/>
        <end position="184"/>
    </location>
</feature>
<dbReference type="Proteomes" id="UP000504637">
    <property type="component" value="Unplaced"/>
</dbReference>
<accession>A0A6J3LQN8</accession>
<organism evidence="3">
    <name type="scientific">Dissoconium aciculare CBS 342.82</name>
    <dbReference type="NCBI Taxonomy" id="1314786"/>
    <lineage>
        <taxon>Eukaryota</taxon>
        <taxon>Fungi</taxon>
        <taxon>Dikarya</taxon>
        <taxon>Ascomycota</taxon>
        <taxon>Pezizomycotina</taxon>
        <taxon>Dothideomycetes</taxon>
        <taxon>Dothideomycetidae</taxon>
        <taxon>Mycosphaerellales</taxon>
        <taxon>Dissoconiaceae</taxon>
        <taxon>Dissoconium</taxon>
    </lineage>
</organism>
<feature type="transmembrane region" description="Helical" evidence="1">
    <location>
        <begin position="50"/>
        <end position="74"/>
    </location>
</feature>
<reference evidence="3" key="1">
    <citation type="submission" date="2020-01" db="EMBL/GenBank/DDBJ databases">
        <authorList>
            <consortium name="DOE Joint Genome Institute"/>
            <person name="Haridas S."/>
            <person name="Albert R."/>
            <person name="Binder M."/>
            <person name="Bloem J."/>
            <person name="Labutti K."/>
            <person name="Salamov A."/>
            <person name="Andreopoulos B."/>
            <person name="Baker S.E."/>
            <person name="Barry K."/>
            <person name="Bills G."/>
            <person name="Bluhm B.H."/>
            <person name="Cannon C."/>
            <person name="Castanera R."/>
            <person name="Culley D.E."/>
            <person name="Daum C."/>
            <person name="Ezra D."/>
            <person name="Gonzalez J.B."/>
            <person name="Henrissat B."/>
            <person name="Kuo A."/>
            <person name="Liang C."/>
            <person name="Lipzen A."/>
            <person name="Lutzoni F."/>
            <person name="Magnuson J."/>
            <person name="Mondo S."/>
            <person name="Nolan M."/>
            <person name="Ohm R."/>
            <person name="Pangilinan J."/>
            <person name="Park H.-J."/>
            <person name="Ramirez L."/>
            <person name="Alfaro M."/>
            <person name="Sun H."/>
            <person name="Tritt A."/>
            <person name="Yoshinaga Y."/>
            <person name="Zwiers L.-H."/>
            <person name="Turgeon B.G."/>
            <person name="Goodwin S.B."/>
            <person name="Spatafora J.W."/>
            <person name="Crous P.W."/>
            <person name="Grigoriev I.V."/>
        </authorList>
    </citation>
    <scope>NUCLEOTIDE SEQUENCE</scope>
    <source>
        <strain evidence="3">CBS 342.82</strain>
    </source>
</reference>
<keyword evidence="2" id="KW-1185">Reference proteome</keyword>
<sequence length="196" mass="20759">MAFPDYGAAPLVKTFFLARGVAIASMIAIIGMTADFIAQIVSTNRTVPQEIIGTLIMTCIAAFYSLISLPFFYSNANLELLVMAVMDGLLLIGFIIVSVLLGKPVSYLDCMVIGDSNAAGSAQSAVQFAQSLASTFNNSDGTLMLSNWASATKMNCLETKAVWGLAIALSICFSCSSLILPSLWFKAKKTSGKLAV</sequence>
<feature type="transmembrane region" description="Helical" evidence="1">
    <location>
        <begin position="80"/>
        <end position="101"/>
    </location>
</feature>
<evidence type="ECO:0008006" key="4">
    <source>
        <dbReference type="Google" id="ProtNLM"/>
    </source>
</evidence>
<keyword evidence="1" id="KW-0812">Transmembrane</keyword>
<keyword evidence="1" id="KW-0472">Membrane</keyword>
<keyword evidence="1" id="KW-1133">Transmembrane helix</keyword>
<evidence type="ECO:0000313" key="3">
    <source>
        <dbReference type="RefSeq" id="XP_033455232.1"/>
    </source>
</evidence>
<protein>
    <recommendedName>
        <fullName evidence="4">MARVEL domain-containing protein</fullName>
    </recommendedName>
</protein>
<dbReference type="OrthoDB" id="5366688at2759"/>
<evidence type="ECO:0000313" key="2">
    <source>
        <dbReference type="Proteomes" id="UP000504637"/>
    </source>
</evidence>
<feature type="transmembrane region" description="Helical" evidence="1">
    <location>
        <begin position="16"/>
        <end position="38"/>
    </location>
</feature>
<reference evidence="3" key="2">
    <citation type="submission" date="2020-04" db="EMBL/GenBank/DDBJ databases">
        <authorList>
            <consortium name="NCBI Genome Project"/>
        </authorList>
    </citation>
    <scope>NUCLEOTIDE SEQUENCE</scope>
    <source>
        <strain evidence="3">CBS 342.82</strain>
    </source>
</reference>
<evidence type="ECO:0000256" key="1">
    <source>
        <dbReference type="SAM" id="Phobius"/>
    </source>
</evidence>
<proteinExistence type="predicted"/>
<dbReference type="AlphaFoldDB" id="A0A6J3LQN8"/>
<reference evidence="3" key="3">
    <citation type="submission" date="2025-08" db="UniProtKB">
        <authorList>
            <consortium name="RefSeq"/>
        </authorList>
    </citation>
    <scope>IDENTIFICATION</scope>
    <source>
        <strain evidence="3">CBS 342.82</strain>
    </source>
</reference>
<gene>
    <name evidence="3" type="ORF">K489DRAFT_435325</name>
</gene>
<dbReference type="GeneID" id="54366394"/>
<name>A0A6J3LQN8_9PEZI</name>
<dbReference type="RefSeq" id="XP_033455232.1">
    <property type="nucleotide sequence ID" value="XM_033608594.1"/>
</dbReference>